<proteinExistence type="predicted"/>
<evidence type="ECO:0000259" key="3">
    <source>
        <dbReference type="Pfam" id="PF03713"/>
    </source>
</evidence>
<gene>
    <name evidence="4" type="ORF">JGS22_021895</name>
</gene>
<feature type="chain" id="PRO_5039380647" evidence="2">
    <location>
        <begin position="27"/>
        <end position="221"/>
    </location>
</feature>
<dbReference type="RefSeq" id="WP_211039186.1">
    <property type="nucleotide sequence ID" value="NZ_JAELVF020000002.1"/>
</dbReference>
<evidence type="ECO:0000313" key="5">
    <source>
        <dbReference type="Proteomes" id="UP000694501"/>
    </source>
</evidence>
<dbReference type="PANTHER" id="PTHR36933:SF1">
    <property type="entry name" value="SLL0788 PROTEIN"/>
    <property type="match status" value="1"/>
</dbReference>
<dbReference type="InterPro" id="IPR005183">
    <property type="entry name" value="DUF305_CopM-like"/>
</dbReference>
<evidence type="ECO:0000256" key="2">
    <source>
        <dbReference type="SAM" id="SignalP"/>
    </source>
</evidence>
<protein>
    <submittedName>
        <fullName evidence="4">DUF305 domain-containing protein</fullName>
    </submittedName>
</protein>
<dbReference type="Pfam" id="PF03713">
    <property type="entry name" value="DUF305"/>
    <property type="match status" value="1"/>
</dbReference>
<dbReference type="EMBL" id="JAELVF020000002">
    <property type="protein sequence ID" value="MBU7600213.1"/>
    <property type="molecule type" value="Genomic_DNA"/>
</dbReference>
<dbReference type="Proteomes" id="UP000694501">
    <property type="component" value="Unassembled WGS sequence"/>
</dbReference>
<dbReference type="AlphaFoldDB" id="A0A949NAU5"/>
<evidence type="ECO:0000256" key="1">
    <source>
        <dbReference type="SAM" id="MobiDB-lite"/>
    </source>
</evidence>
<feature type="signal peptide" evidence="2">
    <location>
        <begin position="1"/>
        <end position="26"/>
    </location>
</feature>
<feature type="region of interest" description="Disordered" evidence="1">
    <location>
        <begin position="29"/>
        <end position="74"/>
    </location>
</feature>
<organism evidence="4 5">
    <name type="scientific">Streptomyces tardus</name>
    <dbReference type="NCBI Taxonomy" id="2780544"/>
    <lineage>
        <taxon>Bacteria</taxon>
        <taxon>Bacillati</taxon>
        <taxon>Actinomycetota</taxon>
        <taxon>Actinomycetes</taxon>
        <taxon>Kitasatosporales</taxon>
        <taxon>Streptomycetaceae</taxon>
        <taxon>Streptomyces</taxon>
    </lineage>
</organism>
<sequence length="221" mass="24026">MTRRHPTRRTARTVSALLALVLLTGAAGCSGSDSDSDDSAGPEVIAPGRPGEEATTVSPDEAKAAHRRQNRPNRADITFHTMMIVHHQQALDMSELAEKHAEDKRVGRLADRIRTAQGPEITFMRAWLKRNAANDPSGSAEDHDHSTMPGMANAKQLGELQEARGEKFDALFLTLMSTHHEGAVTMALDVLSEGNDITTSELATEIAAQQKAEIGRMRSLR</sequence>
<dbReference type="PANTHER" id="PTHR36933">
    <property type="entry name" value="SLL0788 PROTEIN"/>
    <property type="match status" value="1"/>
</dbReference>
<dbReference type="InterPro" id="IPR012347">
    <property type="entry name" value="Ferritin-like"/>
</dbReference>
<keyword evidence="5" id="KW-1185">Reference proteome</keyword>
<dbReference type="PROSITE" id="PS51257">
    <property type="entry name" value="PROKAR_LIPOPROTEIN"/>
    <property type="match status" value="1"/>
</dbReference>
<keyword evidence="2" id="KW-0732">Signal</keyword>
<accession>A0A949NAU5</accession>
<feature type="domain" description="DUF305" evidence="3">
    <location>
        <begin position="76"/>
        <end position="220"/>
    </location>
</feature>
<dbReference type="Gene3D" id="1.20.1260.10">
    <property type="match status" value="1"/>
</dbReference>
<evidence type="ECO:0000313" key="4">
    <source>
        <dbReference type="EMBL" id="MBU7600213.1"/>
    </source>
</evidence>
<name>A0A949NAU5_9ACTN</name>
<reference evidence="4" key="1">
    <citation type="submission" date="2021-06" db="EMBL/GenBank/DDBJ databases">
        <title>Sequencing of actinobacteria type strains.</title>
        <authorList>
            <person name="Nguyen G.-S."/>
            <person name="Wentzel A."/>
        </authorList>
    </citation>
    <scope>NUCLEOTIDE SEQUENCE</scope>
    <source>
        <strain evidence="4">P38-E01</strain>
    </source>
</reference>
<comment type="caution">
    <text evidence="4">The sequence shown here is derived from an EMBL/GenBank/DDBJ whole genome shotgun (WGS) entry which is preliminary data.</text>
</comment>